<dbReference type="PROSITE" id="PS51257">
    <property type="entry name" value="PROKAR_LIPOPROTEIN"/>
    <property type="match status" value="1"/>
</dbReference>
<keyword evidence="5" id="KW-1185">Reference proteome</keyword>
<dbReference type="InterPro" id="IPR050902">
    <property type="entry name" value="ABC_Transporter_SBP"/>
</dbReference>
<organism evidence="4 5">
    <name type="scientific">Rhodococcoides fascians</name>
    <name type="common">Rhodococcus fascians</name>
    <dbReference type="NCBI Taxonomy" id="1828"/>
    <lineage>
        <taxon>Bacteria</taxon>
        <taxon>Bacillati</taxon>
        <taxon>Actinomycetota</taxon>
        <taxon>Actinomycetes</taxon>
        <taxon>Mycobacteriales</taxon>
        <taxon>Nocardiaceae</taxon>
        <taxon>Rhodococcoides</taxon>
    </lineage>
</organism>
<evidence type="ECO:0000259" key="3">
    <source>
        <dbReference type="PROSITE" id="PS50983"/>
    </source>
</evidence>
<dbReference type="Pfam" id="PF01497">
    <property type="entry name" value="Peripla_BP_2"/>
    <property type="match status" value="1"/>
</dbReference>
<evidence type="ECO:0000256" key="2">
    <source>
        <dbReference type="SAM" id="SignalP"/>
    </source>
</evidence>
<comment type="similarity">
    <text evidence="1">Belongs to the bacterial solute-binding protein 8 family.</text>
</comment>
<gene>
    <name evidence="4" type="primary">btuF_2</name>
    <name evidence="4" type="ORF">A3Q41_03007</name>
</gene>
<accession>A0A143QNF6</accession>
<dbReference type="SUPFAM" id="SSF53807">
    <property type="entry name" value="Helical backbone' metal receptor"/>
    <property type="match status" value="1"/>
</dbReference>
<feature type="signal peptide" evidence="2">
    <location>
        <begin position="1"/>
        <end position="23"/>
    </location>
</feature>
<dbReference type="PANTHER" id="PTHR30535:SF7">
    <property type="entry name" value="IRON(III) DICITRATE-BINDING PROTEIN"/>
    <property type="match status" value="1"/>
</dbReference>
<proteinExistence type="inferred from homology"/>
<dbReference type="KEGG" id="rhs:A3Q41_03007"/>
<reference evidence="4 5" key="1">
    <citation type="journal article" date="2016" name="Genome Announc.">
        <title>Complete Genome and Plasmid Sequences for Rhodococcus fascians D188 and Draft Sequences for Rhodococcus Isolates PBTS 1 and PBTS 2.</title>
        <authorList>
            <person name="Stamler R.A."/>
            <person name="Vereecke D."/>
            <person name="Zhang Y."/>
            <person name="Schilkey F."/>
            <person name="Devitt N."/>
            <person name="Randall J.J."/>
        </authorList>
    </citation>
    <scope>NUCLEOTIDE SEQUENCE [LARGE SCALE GENOMIC DNA]</scope>
    <source>
        <strain evidence="4 5">PBTS2</strain>
    </source>
</reference>
<feature type="domain" description="Fe/B12 periplasmic-binding" evidence="3">
    <location>
        <begin position="63"/>
        <end position="348"/>
    </location>
</feature>
<dbReference type="InterPro" id="IPR002491">
    <property type="entry name" value="ABC_transptr_periplasmic_BD"/>
</dbReference>
<name>A0A143QNF6_RHOFA</name>
<dbReference type="OrthoDB" id="9797850at2"/>
<dbReference type="Gene3D" id="3.40.50.1980">
    <property type="entry name" value="Nitrogenase molybdenum iron protein domain"/>
    <property type="match status" value="2"/>
</dbReference>
<evidence type="ECO:0000313" key="4">
    <source>
        <dbReference type="EMBL" id="AMY24298.1"/>
    </source>
</evidence>
<protein>
    <submittedName>
        <fullName evidence="4">Vitamin B12-binding protein</fullName>
    </submittedName>
</protein>
<keyword evidence="2" id="KW-0732">Signal</keyword>
<sequence>MKKGTRRVAALSSLVLAAGLITACGESEEVSQTAATGGDGKTVYPLVLDNCGQSVTVDAPPQRVVSLDQDSTEILLSLSLQDRMVGTASWTDPIRENLAEANASVPRLADNAPTYEVVLDTDPDFVTASFGRHYKQGGVADRSRFAESNIETYLAPTDCDNGLSVNGGNPRTTPLTMDALYQTIRETAEVFDVQERGESLISELQGRLDAATSGNDKTGESIAFWFADTKSPYFAGRSGAPALLADQVGATNVYSDLQDDWEAVGWETVVDRDPSVLVLGDLLRNRFPGDKLEDKIAFLESDPVTSTMDAVKNKRYISLHGAEMNPSIRLVDAVEKLTAGLNQIGPRS</sequence>
<dbReference type="PROSITE" id="PS50983">
    <property type="entry name" value="FE_B12_PBP"/>
    <property type="match status" value="1"/>
</dbReference>
<dbReference type="AlphaFoldDB" id="A0A143QNF6"/>
<feature type="chain" id="PRO_5038639178" evidence="2">
    <location>
        <begin position="24"/>
        <end position="348"/>
    </location>
</feature>
<dbReference type="Proteomes" id="UP000076038">
    <property type="component" value="Chromosome"/>
</dbReference>
<dbReference type="PATRIC" id="fig|1653479.3.peg.3043"/>
<dbReference type="EMBL" id="CP015220">
    <property type="protein sequence ID" value="AMY24298.1"/>
    <property type="molecule type" value="Genomic_DNA"/>
</dbReference>
<reference evidence="5" key="2">
    <citation type="submission" date="2016-04" db="EMBL/GenBank/DDBJ databases">
        <title>Complete Genome and Plasmid Sequences for Rhodococcus fascians D188 and Draft Sequences for Rhodococcus spp. Isolates PBTS 1 and PBTS 2.</title>
        <authorList>
            <person name="Stamer R."/>
            <person name="Vereecke D."/>
            <person name="Zhang Y."/>
            <person name="Schilkey F."/>
            <person name="Devitt N."/>
            <person name="Randall J."/>
        </authorList>
    </citation>
    <scope>NUCLEOTIDE SEQUENCE [LARGE SCALE GENOMIC DNA]</scope>
    <source>
        <strain evidence="5">PBTS2</strain>
    </source>
</reference>
<evidence type="ECO:0000256" key="1">
    <source>
        <dbReference type="ARBA" id="ARBA00008814"/>
    </source>
</evidence>
<evidence type="ECO:0000313" key="5">
    <source>
        <dbReference type="Proteomes" id="UP000076038"/>
    </source>
</evidence>
<dbReference type="RefSeq" id="WP_048319611.1">
    <property type="nucleotide sequence ID" value="NZ_CP015220.1"/>
</dbReference>
<dbReference type="PANTHER" id="PTHR30535">
    <property type="entry name" value="VITAMIN B12-BINDING PROTEIN"/>
    <property type="match status" value="1"/>
</dbReference>